<dbReference type="AlphaFoldDB" id="A0A0U2WU88"/>
<dbReference type="RefSeq" id="WP_011279077.1">
    <property type="nucleotide sequence ID" value="NZ_BHWZ01000006.1"/>
</dbReference>
<dbReference type="STRING" id="1435377.SUSAZ_10755"/>
<gene>
    <name evidence="3" type="ORF">ATY89_06660</name>
    <name evidence="4" type="ORF">ATZ20_09680</name>
</gene>
<evidence type="ECO:0000313" key="6">
    <source>
        <dbReference type="Proteomes" id="UP000065473"/>
    </source>
</evidence>
<dbReference type="InterPro" id="IPR006683">
    <property type="entry name" value="Thioestr_dom"/>
</dbReference>
<evidence type="ECO:0000313" key="4">
    <source>
        <dbReference type="EMBL" id="ALU32385.1"/>
    </source>
</evidence>
<dbReference type="Pfam" id="PF03061">
    <property type="entry name" value="4HBT"/>
    <property type="match status" value="1"/>
</dbReference>
<dbReference type="Proteomes" id="UP000060043">
    <property type="component" value="Chromosome"/>
</dbReference>
<evidence type="ECO:0000259" key="2">
    <source>
        <dbReference type="Pfam" id="PF03061"/>
    </source>
</evidence>
<dbReference type="EMBL" id="CP013695">
    <property type="protein sequence ID" value="ALU32385.1"/>
    <property type="molecule type" value="Genomic_DNA"/>
</dbReference>
<dbReference type="SUPFAM" id="SSF54637">
    <property type="entry name" value="Thioesterase/thiol ester dehydrase-isomerase"/>
    <property type="match status" value="1"/>
</dbReference>
<keyword evidence="1" id="KW-0378">Hydrolase</keyword>
<dbReference type="OMA" id="FINHIDA"/>
<sequence>MNLRESNFAKYLHLKLEEIREGYVKVSAEVREENLNIHGGVHGSFIFALADTAFEYISNFSRNSVALHMDIDFRRQATLGEKIIAEGFEESKGRTTSLYRIVVKNEDGKIIAHVTALAYHLDSVKREQSNKGENKV</sequence>
<dbReference type="CDD" id="cd03443">
    <property type="entry name" value="PaaI_thioesterase"/>
    <property type="match status" value="1"/>
</dbReference>
<dbReference type="Proteomes" id="UP000065473">
    <property type="component" value="Chromosome"/>
</dbReference>
<dbReference type="InterPro" id="IPR003736">
    <property type="entry name" value="PAAI_dom"/>
</dbReference>
<dbReference type="OrthoDB" id="24516at2157"/>
<dbReference type="PANTHER" id="PTHR42856">
    <property type="entry name" value="ACYL-COENZYME A THIOESTERASE PAAI"/>
    <property type="match status" value="1"/>
</dbReference>
<dbReference type="NCBIfam" id="TIGR00369">
    <property type="entry name" value="unchar_dom_1"/>
    <property type="match status" value="1"/>
</dbReference>
<evidence type="ECO:0000256" key="1">
    <source>
        <dbReference type="ARBA" id="ARBA00022801"/>
    </source>
</evidence>
<organism evidence="3 6">
    <name type="scientific">Sulfolobus acidocaldarius</name>
    <dbReference type="NCBI Taxonomy" id="2285"/>
    <lineage>
        <taxon>Archaea</taxon>
        <taxon>Thermoproteota</taxon>
        <taxon>Thermoprotei</taxon>
        <taxon>Sulfolobales</taxon>
        <taxon>Sulfolobaceae</taxon>
        <taxon>Sulfolobus</taxon>
    </lineage>
</organism>
<reference evidence="5 6" key="1">
    <citation type="submission" date="2015-12" db="EMBL/GenBank/DDBJ databases">
        <title>A stable core within a dynamic pangenome in Sulfolobus acidocaldarius.</title>
        <authorList>
            <person name="Anderson R."/>
            <person name="Kouris A."/>
            <person name="Seward C."/>
            <person name="Campbell K."/>
            <person name="Whitaker R."/>
        </authorList>
    </citation>
    <scope>NUCLEOTIDE SEQUENCE [LARGE SCALE GENOMIC DNA]</scope>
    <source>
        <strain evidence="3 6">GG12-C01-09</strain>
        <strain evidence="4 5">NG05B_CO5_07</strain>
    </source>
</reference>
<dbReference type="InterPro" id="IPR029069">
    <property type="entry name" value="HotDog_dom_sf"/>
</dbReference>
<evidence type="ECO:0000313" key="5">
    <source>
        <dbReference type="Proteomes" id="UP000060043"/>
    </source>
</evidence>
<evidence type="ECO:0000313" key="3">
    <source>
        <dbReference type="EMBL" id="ALU29650.1"/>
    </source>
</evidence>
<dbReference type="Gene3D" id="3.10.129.10">
    <property type="entry name" value="Hotdog Thioesterase"/>
    <property type="match status" value="1"/>
</dbReference>
<dbReference type="GO" id="GO:0016289">
    <property type="term" value="F:acyl-CoA hydrolase activity"/>
    <property type="evidence" value="ECO:0007669"/>
    <property type="project" value="TreeGrafter"/>
</dbReference>
<dbReference type="PANTHER" id="PTHR42856:SF1">
    <property type="entry name" value="ACYL-COENZYME A THIOESTERASE PAAI"/>
    <property type="match status" value="1"/>
</dbReference>
<name>A0A0U2WU88_9CREN</name>
<dbReference type="PaxDb" id="1435377-SUSAZ_10755"/>
<dbReference type="EMBL" id="CP013694">
    <property type="protein sequence ID" value="ALU29650.1"/>
    <property type="molecule type" value="Genomic_DNA"/>
</dbReference>
<dbReference type="InterPro" id="IPR052723">
    <property type="entry name" value="Acyl-CoA_thioesterase_PaaI"/>
</dbReference>
<protein>
    <submittedName>
        <fullName evidence="3">Phenylacetic acid degradation protein</fullName>
    </submittedName>
</protein>
<accession>A0A0U2WU88</accession>
<dbReference type="GeneID" id="14552802"/>
<proteinExistence type="predicted"/>
<feature type="domain" description="Thioesterase" evidence="2">
    <location>
        <begin position="38"/>
        <end position="111"/>
    </location>
</feature>